<keyword evidence="3" id="KW-0804">Transcription</keyword>
<reference evidence="6 7" key="1">
    <citation type="submission" date="2020-08" db="EMBL/GenBank/DDBJ databases">
        <title>The Agave Microbiome: Exploring the role of microbial communities in plant adaptations to desert environments.</title>
        <authorList>
            <person name="Partida-Martinez L.P."/>
        </authorList>
    </citation>
    <scope>NUCLEOTIDE SEQUENCE [LARGE SCALE GENOMIC DNA]</scope>
    <source>
        <strain evidence="6 7">AS2.3</strain>
    </source>
</reference>
<keyword evidence="1" id="KW-0805">Transcription regulation</keyword>
<evidence type="ECO:0000256" key="1">
    <source>
        <dbReference type="ARBA" id="ARBA00023015"/>
    </source>
</evidence>
<dbReference type="PANTHER" id="PTHR30055:SF238">
    <property type="entry name" value="MYCOFACTOCIN BIOSYNTHESIS TRANSCRIPTIONAL REGULATOR MFTR-RELATED"/>
    <property type="match status" value="1"/>
</dbReference>
<dbReference type="Pfam" id="PF00440">
    <property type="entry name" value="TetR_N"/>
    <property type="match status" value="1"/>
</dbReference>
<dbReference type="RefSeq" id="WP_179509480.1">
    <property type="nucleotide sequence ID" value="NZ_JACCBY010000004.1"/>
</dbReference>
<gene>
    <name evidence="6" type="ORF">HD841_002833</name>
</gene>
<dbReference type="InterPro" id="IPR050109">
    <property type="entry name" value="HTH-type_TetR-like_transc_reg"/>
</dbReference>
<dbReference type="PRINTS" id="PR00455">
    <property type="entry name" value="HTHTETR"/>
</dbReference>
<dbReference type="PROSITE" id="PS01081">
    <property type="entry name" value="HTH_TETR_1"/>
    <property type="match status" value="1"/>
</dbReference>
<proteinExistence type="predicted"/>
<dbReference type="GO" id="GO:0000976">
    <property type="term" value="F:transcription cis-regulatory region binding"/>
    <property type="evidence" value="ECO:0007669"/>
    <property type="project" value="TreeGrafter"/>
</dbReference>
<dbReference type="InterPro" id="IPR023772">
    <property type="entry name" value="DNA-bd_HTH_TetR-type_CS"/>
</dbReference>
<comment type="caution">
    <text evidence="6">The sequence shown here is derived from an EMBL/GenBank/DDBJ whole genome shotgun (WGS) entry which is preliminary data.</text>
</comment>
<evidence type="ECO:0000256" key="4">
    <source>
        <dbReference type="PROSITE-ProRule" id="PRU00335"/>
    </source>
</evidence>
<dbReference type="PROSITE" id="PS50977">
    <property type="entry name" value="HTH_TETR_2"/>
    <property type="match status" value="1"/>
</dbReference>
<dbReference type="AlphaFoldDB" id="A0A7Y9K2I8"/>
<feature type="domain" description="HTH tetR-type" evidence="5">
    <location>
        <begin position="19"/>
        <end position="79"/>
    </location>
</feature>
<organism evidence="6 7">
    <name type="scientific">Sphingomonas melonis</name>
    <dbReference type="NCBI Taxonomy" id="152682"/>
    <lineage>
        <taxon>Bacteria</taxon>
        <taxon>Pseudomonadati</taxon>
        <taxon>Pseudomonadota</taxon>
        <taxon>Alphaproteobacteria</taxon>
        <taxon>Sphingomonadales</taxon>
        <taxon>Sphingomonadaceae</taxon>
        <taxon>Sphingomonas</taxon>
    </lineage>
</organism>
<evidence type="ECO:0000313" key="7">
    <source>
        <dbReference type="Proteomes" id="UP000517753"/>
    </source>
</evidence>
<dbReference type="GO" id="GO:0003700">
    <property type="term" value="F:DNA-binding transcription factor activity"/>
    <property type="evidence" value="ECO:0007669"/>
    <property type="project" value="TreeGrafter"/>
</dbReference>
<dbReference type="Pfam" id="PF17754">
    <property type="entry name" value="TetR_C_14"/>
    <property type="match status" value="1"/>
</dbReference>
<evidence type="ECO:0000256" key="2">
    <source>
        <dbReference type="ARBA" id="ARBA00023125"/>
    </source>
</evidence>
<dbReference type="InterPro" id="IPR009057">
    <property type="entry name" value="Homeodomain-like_sf"/>
</dbReference>
<dbReference type="InterPro" id="IPR001647">
    <property type="entry name" value="HTH_TetR"/>
</dbReference>
<keyword evidence="2 4" id="KW-0238">DNA-binding</keyword>
<dbReference type="Proteomes" id="UP000517753">
    <property type="component" value="Unassembled WGS sequence"/>
</dbReference>
<dbReference type="PANTHER" id="PTHR30055">
    <property type="entry name" value="HTH-TYPE TRANSCRIPTIONAL REGULATOR RUTR"/>
    <property type="match status" value="1"/>
</dbReference>
<dbReference type="Gene3D" id="1.10.357.10">
    <property type="entry name" value="Tetracycline Repressor, domain 2"/>
    <property type="match status" value="1"/>
</dbReference>
<evidence type="ECO:0000259" key="5">
    <source>
        <dbReference type="PROSITE" id="PS50977"/>
    </source>
</evidence>
<evidence type="ECO:0000256" key="3">
    <source>
        <dbReference type="ARBA" id="ARBA00023163"/>
    </source>
</evidence>
<dbReference type="SUPFAM" id="SSF46689">
    <property type="entry name" value="Homeodomain-like"/>
    <property type="match status" value="1"/>
</dbReference>
<sequence length="204" mass="22272">MNVSSGASPSLGARERKRRDTLRRITDAGVCLFIEKGFEGATVEEIAAASGISRRTFFHYFDSKDDILLSLQSDVGEMIAAEVRRASPGSSAFELVRDAALSVCASIPHEDMLALDRLMRGSASVQARKQASYRQQEEALFLALRERWPQPARETRLRVLAMVAVGATRLASETFNQEGGARPFDEVLRGAFDAVTAEFAAATT</sequence>
<keyword evidence="7" id="KW-1185">Reference proteome</keyword>
<dbReference type="InterPro" id="IPR041347">
    <property type="entry name" value="MftR_C"/>
</dbReference>
<protein>
    <submittedName>
        <fullName evidence="6">AcrR family transcriptional regulator</fullName>
    </submittedName>
</protein>
<name>A0A7Y9K2I8_9SPHN</name>
<dbReference type="EMBL" id="JACCBY010000004">
    <property type="protein sequence ID" value="NYD91026.1"/>
    <property type="molecule type" value="Genomic_DNA"/>
</dbReference>
<feature type="DNA-binding region" description="H-T-H motif" evidence="4">
    <location>
        <begin position="42"/>
        <end position="61"/>
    </location>
</feature>
<evidence type="ECO:0000313" key="6">
    <source>
        <dbReference type="EMBL" id="NYD91026.1"/>
    </source>
</evidence>
<accession>A0A7Y9K2I8</accession>
<dbReference type="Gene3D" id="1.10.10.60">
    <property type="entry name" value="Homeodomain-like"/>
    <property type="match status" value="1"/>
</dbReference>